<gene>
    <name evidence="2" type="ORF">VNO80_18586</name>
</gene>
<evidence type="ECO:0000256" key="1">
    <source>
        <dbReference type="SAM" id="MobiDB-lite"/>
    </source>
</evidence>
<dbReference type="EMBL" id="JAYMYR010000007">
    <property type="protein sequence ID" value="KAK7353146.1"/>
    <property type="molecule type" value="Genomic_DNA"/>
</dbReference>
<evidence type="ECO:0000313" key="3">
    <source>
        <dbReference type="Proteomes" id="UP001374584"/>
    </source>
</evidence>
<evidence type="ECO:0000313" key="2">
    <source>
        <dbReference type="EMBL" id="KAK7353146.1"/>
    </source>
</evidence>
<feature type="compositionally biased region" description="Basic and acidic residues" evidence="1">
    <location>
        <begin position="104"/>
        <end position="114"/>
    </location>
</feature>
<dbReference type="AlphaFoldDB" id="A0AAN9MEM6"/>
<feature type="region of interest" description="Disordered" evidence="1">
    <location>
        <begin position="93"/>
        <end position="114"/>
    </location>
</feature>
<organism evidence="2 3">
    <name type="scientific">Phaseolus coccineus</name>
    <name type="common">Scarlet runner bean</name>
    <name type="synonym">Phaseolus multiflorus</name>
    <dbReference type="NCBI Taxonomy" id="3886"/>
    <lineage>
        <taxon>Eukaryota</taxon>
        <taxon>Viridiplantae</taxon>
        <taxon>Streptophyta</taxon>
        <taxon>Embryophyta</taxon>
        <taxon>Tracheophyta</taxon>
        <taxon>Spermatophyta</taxon>
        <taxon>Magnoliopsida</taxon>
        <taxon>eudicotyledons</taxon>
        <taxon>Gunneridae</taxon>
        <taxon>Pentapetalae</taxon>
        <taxon>rosids</taxon>
        <taxon>fabids</taxon>
        <taxon>Fabales</taxon>
        <taxon>Fabaceae</taxon>
        <taxon>Papilionoideae</taxon>
        <taxon>50 kb inversion clade</taxon>
        <taxon>NPAAA clade</taxon>
        <taxon>indigoferoid/millettioid clade</taxon>
        <taxon>Phaseoleae</taxon>
        <taxon>Phaseolus</taxon>
    </lineage>
</organism>
<accession>A0AAN9MEM6</accession>
<name>A0AAN9MEM6_PHACN</name>
<keyword evidence="3" id="KW-1185">Reference proteome</keyword>
<sequence>MTAVGIGWRFMLSAIRRSVVEGGEVICVREEEDKNGYMEIRSGEKGFFRWDEVAARGRKREKKREKRMKVEKPLDLELDALAKVFKYYEEGDKMPPAPSARDTWNVDKRTCGRW</sequence>
<reference evidence="2 3" key="1">
    <citation type="submission" date="2024-01" db="EMBL/GenBank/DDBJ databases">
        <title>The genomes of 5 underutilized Papilionoideae crops provide insights into root nodulation and disease resistanc.</title>
        <authorList>
            <person name="Jiang F."/>
        </authorList>
    </citation>
    <scope>NUCLEOTIDE SEQUENCE [LARGE SCALE GENOMIC DNA]</scope>
    <source>
        <strain evidence="2">JINMINGXINNONG_FW02</strain>
        <tissue evidence="2">Leaves</tissue>
    </source>
</reference>
<protein>
    <submittedName>
        <fullName evidence="2">Uncharacterized protein</fullName>
    </submittedName>
</protein>
<dbReference type="Proteomes" id="UP001374584">
    <property type="component" value="Unassembled WGS sequence"/>
</dbReference>
<proteinExistence type="predicted"/>
<comment type="caution">
    <text evidence="2">The sequence shown here is derived from an EMBL/GenBank/DDBJ whole genome shotgun (WGS) entry which is preliminary data.</text>
</comment>